<keyword evidence="2" id="KW-1185">Reference proteome</keyword>
<organism evidence="1 2">
    <name type="scientific">Rubroshorea leprosula</name>
    <dbReference type="NCBI Taxonomy" id="152421"/>
    <lineage>
        <taxon>Eukaryota</taxon>
        <taxon>Viridiplantae</taxon>
        <taxon>Streptophyta</taxon>
        <taxon>Embryophyta</taxon>
        <taxon>Tracheophyta</taxon>
        <taxon>Spermatophyta</taxon>
        <taxon>Magnoliopsida</taxon>
        <taxon>eudicotyledons</taxon>
        <taxon>Gunneridae</taxon>
        <taxon>Pentapetalae</taxon>
        <taxon>rosids</taxon>
        <taxon>malvids</taxon>
        <taxon>Malvales</taxon>
        <taxon>Dipterocarpaceae</taxon>
        <taxon>Rubroshorea</taxon>
    </lineage>
</organism>
<dbReference type="AlphaFoldDB" id="A0AAV5KT34"/>
<evidence type="ECO:0000313" key="2">
    <source>
        <dbReference type="Proteomes" id="UP001054252"/>
    </source>
</evidence>
<comment type="caution">
    <text evidence="1">The sequence shown here is derived from an EMBL/GenBank/DDBJ whole genome shotgun (WGS) entry which is preliminary data.</text>
</comment>
<dbReference type="Proteomes" id="UP001054252">
    <property type="component" value="Unassembled WGS sequence"/>
</dbReference>
<proteinExistence type="predicted"/>
<dbReference type="EMBL" id="BPVZ01000077">
    <property type="protein sequence ID" value="GKV27804.1"/>
    <property type="molecule type" value="Genomic_DNA"/>
</dbReference>
<gene>
    <name evidence="1" type="ORF">SLEP1_g36930</name>
</gene>
<evidence type="ECO:0000313" key="1">
    <source>
        <dbReference type="EMBL" id="GKV27804.1"/>
    </source>
</evidence>
<sequence length="44" mass="4906">MMVVVKLQTPPVLGWIGNALMMVQCECIHYLISDEKSKLTSIQG</sequence>
<reference evidence="1 2" key="1">
    <citation type="journal article" date="2021" name="Commun. Biol.">
        <title>The genome of Shorea leprosula (Dipterocarpaceae) highlights the ecological relevance of drought in aseasonal tropical rainforests.</title>
        <authorList>
            <person name="Ng K.K.S."/>
            <person name="Kobayashi M.J."/>
            <person name="Fawcett J.A."/>
            <person name="Hatakeyama M."/>
            <person name="Paape T."/>
            <person name="Ng C.H."/>
            <person name="Ang C.C."/>
            <person name="Tnah L.H."/>
            <person name="Lee C.T."/>
            <person name="Nishiyama T."/>
            <person name="Sese J."/>
            <person name="O'Brien M.J."/>
            <person name="Copetti D."/>
            <person name="Mohd Noor M.I."/>
            <person name="Ong R.C."/>
            <person name="Putra M."/>
            <person name="Sireger I.Z."/>
            <person name="Indrioko S."/>
            <person name="Kosugi Y."/>
            <person name="Izuno A."/>
            <person name="Isagi Y."/>
            <person name="Lee S.L."/>
            <person name="Shimizu K.K."/>
        </authorList>
    </citation>
    <scope>NUCLEOTIDE SEQUENCE [LARGE SCALE GENOMIC DNA]</scope>
    <source>
        <strain evidence="1">214</strain>
    </source>
</reference>
<accession>A0AAV5KT34</accession>
<name>A0AAV5KT34_9ROSI</name>
<protein>
    <submittedName>
        <fullName evidence="1">Uncharacterized protein</fullName>
    </submittedName>
</protein>